<comment type="caution">
    <text evidence="1">The sequence shown here is derived from an EMBL/GenBank/DDBJ whole genome shotgun (WGS) entry which is preliminary data.</text>
</comment>
<dbReference type="OrthoDB" id="9787207at2"/>
<dbReference type="PANTHER" id="PTHR30528">
    <property type="entry name" value="CYTOPLASMIC PROTEIN"/>
    <property type="match status" value="1"/>
</dbReference>
<dbReference type="EMBL" id="LDJI01000028">
    <property type="protein sequence ID" value="KRG62769.1"/>
    <property type="molecule type" value="Genomic_DNA"/>
</dbReference>
<gene>
    <name evidence="1" type="ORF">ABB26_14970</name>
</gene>
<dbReference type="PATRIC" id="fig|405444.3.peg.2101"/>
<keyword evidence="2" id="KW-1185">Reference proteome</keyword>
<accession>A0A0R0CA64</accession>
<name>A0A0R0CA64_9GAMM</name>
<dbReference type="InterPro" id="IPR009351">
    <property type="entry name" value="AlkZ-like"/>
</dbReference>
<dbReference type="Pfam" id="PF06224">
    <property type="entry name" value="AlkZ-like"/>
    <property type="match status" value="1"/>
</dbReference>
<dbReference type="AlphaFoldDB" id="A0A0R0CA64"/>
<reference evidence="1 2" key="1">
    <citation type="submission" date="2015-05" db="EMBL/GenBank/DDBJ databases">
        <title>Genome sequencing and analysis of members of genus Stenotrophomonas.</title>
        <authorList>
            <person name="Patil P.P."/>
            <person name="Midha S."/>
            <person name="Patil P.B."/>
        </authorList>
    </citation>
    <scope>NUCLEOTIDE SEQUENCE [LARGE SCALE GENOMIC DNA]</scope>
    <source>
        <strain evidence="1 2">DSM 18929</strain>
    </source>
</reference>
<dbReference type="PANTHER" id="PTHR30528:SF0">
    <property type="entry name" value="CYTOPLASMIC PROTEIN"/>
    <property type="match status" value="1"/>
</dbReference>
<evidence type="ECO:0000313" key="2">
    <source>
        <dbReference type="Proteomes" id="UP000050864"/>
    </source>
</evidence>
<sequence length="364" mass="41499">MTLNLDHLRRYAVARSLFKPTTLMRAIGKLGFVQADPIRAPARAQDLTLRHRVSGYRAGELEQRYPRLALEEDFFVNYGFLPREHHALMHPREARVVWTPTRWKQAHAVREFIAERGAVHPREVDAHFAHGKTTNWFGGSSNASTQLLDGMHYRGMLRVARRDGGTRVYALRGGDAAPVDELVAHARLDALLDIVVRKYAPLPAASLGQLLGYLRSGVPQWQGLRAAALKRARERLGTARIDGVDWYWPADENPRAARWKPDDAVRLLTPFDPVVWDRRRFELFWGWAYRFEAYTPAPKRKLGYYALPLLWHDRVIGWANLSVAGGELQSQFGYVDGRAPRDAAFRSACNAELERMRIFLGLEG</sequence>
<dbReference type="Proteomes" id="UP000050864">
    <property type="component" value="Unassembled WGS sequence"/>
</dbReference>
<protein>
    <submittedName>
        <fullName evidence="1">Cytoplasmic protein</fullName>
    </submittedName>
</protein>
<dbReference type="STRING" id="405444.ABB26_14970"/>
<proteinExistence type="predicted"/>
<evidence type="ECO:0000313" key="1">
    <source>
        <dbReference type="EMBL" id="KRG62769.1"/>
    </source>
</evidence>
<organism evidence="1 2">
    <name type="scientific">Stenotrophomonas humi</name>
    <dbReference type="NCBI Taxonomy" id="405444"/>
    <lineage>
        <taxon>Bacteria</taxon>
        <taxon>Pseudomonadati</taxon>
        <taxon>Pseudomonadota</taxon>
        <taxon>Gammaproteobacteria</taxon>
        <taxon>Lysobacterales</taxon>
        <taxon>Lysobacteraceae</taxon>
        <taxon>Stenotrophomonas</taxon>
    </lineage>
</organism>
<dbReference type="RefSeq" id="WP_057635505.1">
    <property type="nucleotide sequence ID" value="NZ_LDJI01000028.1"/>
</dbReference>